<name>A0A9I3EI53_9DIPT</name>
<evidence type="ECO:0000256" key="1">
    <source>
        <dbReference type="SAM" id="SignalP"/>
    </source>
</evidence>
<dbReference type="Proteomes" id="UP000075884">
    <property type="component" value="Unassembled WGS sequence"/>
</dbReference>
<keyword evidence="1" id="KW-0732">Signal</keyword>
<keyword evidence="3" id="KW-1185">Reference proteome</keyword>
<proteinExistence type="predicted"/>
<dbReference type="AlphaFoldDB" id="A0A9I3EI53"/>
<feature type="signal peptide" evidence="1">
    <location>
        <begin position="1"/>
        <end position="19"/>
    </location>
</feature>
<accession>A0A9I3EI53</accession>
<protein>
    <submittedName>
        <fullName evidence="2">Uncharacterized protein</fullName>
    </submittedName>
</protein>
<sequence>MRRICIILLVCLAVDAITCARTKTRVVADACSTAYSEKIHGTREAYNLRIRDPNQHISTRLVRYFRLGGILQAIAEKAGIERTKIVADGSSQFQDQSSGRGHTHHAAHLNRVGAIHSGLKDENLKRALQNYIGHTQIVLSEFNVWHGVGGDIDRYQSENLVKLAGIDFNGAMEPSNRRTIEDLITSFRAIIDKYVQNGSGDAKVKKVLEEDKLTVYCVGPLMLFEEGKEGYDSVKNGEFVKNYDPRKQKRPA</sequence>
<reference evidence="2" key="2">
    <citation type="submission" date="2023-03" db="UniProtKB">
        <authorList>
            <consortium name="EnsemblMetazoa"/>
        </authorList>
    </citation>
    <scope>IDENTIFICATION</scope>
    <source>
        <strain evidence="2">WRAIR2</strain>
    </source>
</reference>
<dbReference type="EnsemblMetazoa" id="ADIR016222-RA">
    <property type="protein sequence ID" value="ADIR016222-PA"/>
    <property type="gene ID" value="ADIR016222"/>
</dbReference>
<organism evidence="2 3">
    <name type="scientific">Anopheles dirus</name>
    <dbReference type="NCBI Taxonomy" id="7168"/>
    <lineage>
        <taxon>Eukaryota</taxon>
        <taxon>Metazoa</taxon>
        <taxon>Ecdysozoa</taxon>
        <taxon>Arthropoda</taxon>
        <taxon>Hexapoda</taxon>
        <taxon>Insecta</taxon>
        <taxon>Pterygota</taxon>
        <taxon>Neoptera</taxon>
        <taxon>Endopterygota</taxon>
        <taxon>Diptera</taxon>
        <taxon>Nematocera</taxon>
        <taxon>Culicoidea</taxon>
        <taxon>Culicidae</taxon>
        <taxon>Anophelinae</taxon>
        <taxon>Anopheles</taxon>
    </lineage>
</organism>
<evidence type="ECO:0000313" key="2">
    <source>
        <dbReference type="EnsemblMetazoa" id="ADIR016222-PA"/>
    </source>
</evidence>
<feature type="chain" id="PRO_5039929241" evidence="1">
    <location>
        <begin position="20"/>
        <end position="252"/>
    </location>
</feature>
<reference evidence="3" key="1">
    <citation type="submission" date="2013-03" db="EMBL/GenBank/DDBJ databases">
        <title>The Genome Sequence of Anopheles dirus WRAIR2.</title>
        <authorList>
            <consortium name="The Broad Institute Genomics Platform"/>
            <person name="Neafsey D.E."/>
            <person name="Walton C."/>
            <person name="Walker B."/>
            <person name="Young S.K."/>
            <person name="Zeng Q."/>
            <person name="Gargeya S."/>
            <person name="Fitzgerald M."/>
            <person name="Haas B."/>
            <person name="Abouelleil A."/>
            <person name="Allen A.W."/>
            <person name="Alvarado L."/>
            <person name="Arachchi H.M."/>
            <person name="Berlin A.M."/>
            <person name="Chapman S.B."/>
            <person name="Gainer-Dewar J."/>
            <person name="Goldberg J."/>
            <person name="Griggs A."/>
            <person name="Gujja S."/>
            <person name="Hansen M."/>
            <person name="Howarth C."/>
            <person name="Imamovic A."/>
            <person name="Ireland A."/>
            <person name="Larimer J."/>
            <person name="McCowan C."/>
            <person name="Murphy C."/>
            <person name="Pearson M."/>
            <person name="Poon T.W."/>
            <person name="Priest M."/>
            <person name="Roberts A."/>
            <person name="Saif S."/>
            <person name="Shea T."/>
            <person name="Sisk P."/>
            <person name="Sykes S."/>
            <person name="Wortman J."/>
            <person name="Nusbaum C."/>
            <person name="Birren B."/>
        </authorList>
    </citation>
    <scope>NUCLEOTIDE SEQUENCE [LARGE SCALE GENOMIC DNA]</scope>
    <source>
        <strain evidence="3">WRAIR2</strain>
    </source>
</reference>
<evidence type="ECO:0000313" key="3">
    <source>
        <dbReference type="Proteomes" id="UP000075884"/>
    </source>
</evidence>